<dbReference type="Gene3D" id="3.40.50.12370">
    <property type="match status" value="1"/>
</dbReference>
<accession>A0ABY6JB53</accession>
<gene>
    <name evidence="1" type="ORF">MKQ68_09895</name>
</gene>
<evidence type="ECO:0000313" key="1">
    <source>
        <dbReference type="EMBL" id="UYQ95409.1"/>
    </source>
</evidence>
<organism evidence="1 2">
    <name type="scientific">Chitinophaga horti</name>
    <dbReference type="NCBI Taxonomy" id="2920382"/>
    <lineage>
        <taxon>Bacteria</taxon>
        <taxon>Pseudomonadati</taxon>
        <taxon>Bacteroidota</taxon>
        <taxon>Chitinophagia</taxon>
        <taxon>Chitinophagales</taxon>
        <taxon>Chitinophagaceae</taxon>
        <taxon>Chitinophaga</taxon>
    </lineage>
</organism>
<sequence>MKKIAAIFDGLKFSDSTLNYAVGIAKEQSAHLTGIFPDDFIYNSFNINKLISAGATAEKIAQMEELDKKKRDDSALLFGNACTNAGLPYSVHRDKSIAIQEVLHESIYADLMVINTTETFQLKEQAPPTDFIRSLLSEVQCPVLLVPPVHTPFTKIVLLYDGEPSSVFAIKMCCYLLPALRNLPVQVISVNDPGAGLQLDDNKLMREFLTLHFPHAEYKVLNGRVEQTVLEELKAQGPGALTVLGAYRRGMVSRWLRESMADFLMRELSLPLFIAHNK</sequence>
<dbReference type="SUPFAM" id="SSF52402">
    <property type="entry name" value="Adenine nucleotide alpha hydrolases-like"/>
    <property type="match status" value="2"/>
</dbReference>
<dbReference type="RefSeq" id="WP_264283149.1">
    <property type="nucleotide sequence ID" value="NZ_CP107006.1"/>
</dbReference>
<dbReference type="EMBL" id="CP107006">
    <property type="protein sequence ID" value="UYQ95409.1"/>
    <property type="molecule type" value="Genomic_DNA"/>
</dbReference>
<dbReference type="Proteomes" id="UP001162741">
    <property type="component" value="Chromosome"/>
</dbReference>
<name>A0ABY6JB53_9BACT</name>
<keyword evidence="2" id="KW-1185">Reference proteome</keyword>
<evidence type="ECO:0000313" key="2">
    <source>
        <dbReference type="Proteomes" id="UP001162741"/>
    </source>
</evidence>
<proteinExistence type="predicted"/>
<protein>
    <submittedName>
        <fullName evidence="1">Universal stress protein</fullName>
    </submittedName>
</protein>
<reference evidence="1" key="1">
    <citation type="submission" date="2022-10" db="EMBL/GenBank/DDBJ databases">
        <title>Chitinophaga sp. nov., isolated from soil.</title>
        <authorList>
            <person name="Jeon C.O."/>
        </authorList>
    </citation>
    <scope>NUCLEOTIDE SEQUENCE</scope>
    <source>
        <strain evidence="1">R8</strain>
    </source>
</reference>